<feature type="transmembrane region" description="Helical" evidence="5">
    <location>
        <begin position="12"/>
        <end position="32"/>
    </location>
</feature>
<feature type="transmembrane region" description="Helical" evidence="5">
    <location>
        <begin position="388"/>
        <end position="406"/>
    </location>
</feature>
<sequence length="432" mass="44503">MGETIGFPESVSLAVGGMVGGGIFAVLGVVAANARSAAWLAFVASGLLALCAGYSFVRLIHESDDALAGPVDHVAEFTGERWLAGVVGWVFTFGYVGTMAMYAYAFGSYALQLVGVSSILGVPARPLISAVAVAAFVGLNVLGARASGRAEDALVAAKVGILLVVGVTGVYYGYTQGALETGLRHVGGGVVSAAALSFVAFEGWELLTFDLDSIENPEETVRKAIYTSIAFTTLLYVLVAIVTTNLLSAETIAAHAETALAYAARPVFHEVGFALIAVAAVLSTASALNATLFSAAHLSQQVADAAHNVPEAGDNRVAASVGQSRTEEGSSPVRALLVLGTLTAILTAYGSLDSITSFASGAFISIFGVVSAVAYTRRDSLVSTVVPALGALGSFAALLALFWHLHRTDPDVLATVATIWAVVLAVYWLPRR</sequence>
<dbReference type="PANTHER" id="PTHR11785">
    <property type="entry name" value="AMINO ACID TRANSPORTER"/>
    <property type="match status" value="1"/>
</dbReference>
<accession>A0AAV3SB53</accession>
<comment type="caution">
    <text evidence="6">The sequence shown here is derived from an EMBL/GenBank/DDBJ whole genome shotgun (WGS) entry which is preliminary data.</text>
</comment>
<evidence type="ECO:0000256" key="5">
    <source>
        <dbReference type="SAM" id="Phobius"/>
    </source>
</evidence>
<evidence type="ECO:0000313" key="7">
    <source>
        <dbReference type="Proteomes" id="UP001500837"/>
    </source>
</evidence>
<dbReference type="InterPro" id="IPR050598">
    <property type="entry name" value="AminoAcid_Transporter"/>
</dbReference>
<dbReference type="EMBL" id="BAAABL010000085">
    <property type="protein sequence ID" value="GAA0311705.1"/>
    <property type="molecule type" value="Genomic_DNA"/>
</dbReference>
<evidence type="ECO:0000256" key="2">
    <source>
        <dbReference type="ARBA" id="ARBA00022692"/>
    </source>
</evidence>
<evidence type="ECO:0000256" key="1">
    <source>
        <dbReference type="ARBA" id="ARBA00004141"/>
    </source>
</evidence>
<feature type="transmembrane region" description="Helical" evidence="5">
    <location>
        <begin position="267"/>
        <end position="288"/>
    </location>
</feature>
<dbReference type="Proteomes" id="UP001500837">
    <property type="component" value="Unassembled WGS sequence"/>
</dbReference>
<feature type="transmembrane region" description="Helical" evidence="5">
    <location>
        <begin position="155"/>
        <end position="174"/>
    </location>
</feature>
<feature type="transmembrane region" description="Helical" evidence="5">
    <location>
        <begin position="82"/>
        <end position="104"/>
    </location>
</feature>
<comment type="subcellular location">
    <subcellularLocation>
        <location evidence="1">Membrane</location>
        <topology evidence="1">Multi-pass membrane protein</topology>
    </subcellularLocation>
</comment>
<dbReference type="RefSeq" id="WP_211313429.1">
    <property type="nucleotide sequence ID" value="NZ_BAAABL010000085.1"/>
</dbReference>
<feature type="transmembrane region" description="Helical" evidence="5">
    <location>
        <begin position="412"/>
        <end position="429"/>
    </location>
</feature>
<evidence type="ECO:0000256" key="4">
    <source>
        <dbReference type="ARBA" id="ARBA00023136"/>
    </source>
</evidence>
<dbReference type="GO" id="GO:0016020">
    <property type="term" value="C:membrane"/>
    <property type="evidence" value="ECO:0007669"/>
    <property type="project" value="UniProtKB-SubCell"/>
</dbReference>
<feature type="transmembrane region" description="Helical" evidence="5">
    <location>
        <begin position="124"/>
        <end position="143"/>
    </location>
</feature>
<feature type="transmembrane region" description="Helical" evidence="5">
    <location>
        <begin position="38"/>
        <end position="61"/>
    </location>
</feature>
<keyword evidence="4 5" id="KW-0472">Membrane</keyword>
<feature type="transmembrane region" description="Helical" evidence="5">
    <location>
        <begin position="225"/>
        <end position="247"/>
    </location>
</feature>
<dbReference type="Pfam" id="PF13520">
    <property type="entry name" value="AA_permease_2"/>
    <property type="match status" value="1"/>
</dbReference>
<dbReference type="GO" id="GO:0015179">
    <property type="term" value="F:L-amino acid transmembrane transporter activity"/>
    <property type="evidence" value="ECO:0007669"/>
    <property type="project" value="TreeGrafter"/>
</dbReference>
<dbReference type="InterPro" id="IPR002293">
    <property type="entry name" value="AA/rel_permease1"/>
</dbReference>
<dbReference type="AlphaFoldDB" id="A0AAV3SB53"/>
<keyword evidence="7" id="KW-1185">Reference proteome</keyword>
<dbReference type="PANTHER" id="PTHR11785:SF512">
    <property type="entry name" value="SOBREMESA, ISOFORM B"/>
    <property type="match status" value="1"/>
</dbReference>
<name>A0AAV3SB53_9EURY</name>
<dbReference type="Gene3D" id="1.20.1740.10">
    <property type="entry name" value="Amino acid/polyamine transporter I"/>
    <property type="match status" value="1"/>
</dbReference>
<keyword evidence="3 5" id="KW-1133">Transmembrane helix</keyword>
<reference evidence="6 7" key="1">
    <citation type="journal article" date="2019" name="Int. J. Syst. Evol. Microbiol.">
        <title>The Global Catalogue of Microorganisms (GCM) 10K type strain sequencing project: providing services to taxonomists for standard genome sequencing and annotation.</title>
        <authorList>
            <consortium name="The Broad Institute Genomics Platform"/>
            <consortium name="The Broad Institute Genome Sequencing Center for Infectious Disease"/>
            <person name="Wu L."/>
            <person name="Ma J."/>
        </authorList>
    </citation>
    <scope>NUCLEOTIDE SEQUENCE [LARGE SCALE GENOMIC DNA]</scope>
    <source>
        <strain evidence="6 7">JCM 16330</strain>
    </source>
</reference>
<organism evidence="6 7">
    <name type="scientific">Halarchaeum salinum</name>
    <dbReference type="NCBI Taxonomy" id="489912"/>
    <lineage>
        <taxon>Archaea</taxon>
        <taxon>Methanobacteriati</taxon>
        <taxon>Methanobacteriota</taxon>
        <taxon>Stenosarchaea group</taxon>
        <taxon>Halobacteria</taxon>
        <taxon>Halobacteriales</taxon>
        <taxon>Halobacteriaceae</taxon>
    </lineage>
</organism>
<proteinExistence type="predicted"/>
<evidence type="ECO:0000313" key="6">
    <source>
        <dbReference type="EMBL" id="GAA0311705.1"/>
    </source>
</evidence>
<gene>
    <name evidence="6" type="ORF">GCM10009066_26240</name>
</gene>
<feature type="transmembrane region" description="Helical" evidence="5">
    <location>
        <begin position="358"/>
        <end position="376"/>
    </location>
</feature>
<evidence type="ECO:0000256" key="3">
    <source>
        <dbReference type="ARBA" id="ARBA00022989"/>
    </source>
</evidence>
<keyword evidence="2 5" id="KW-0812">Transmembrane</keyword>
<feature type="transmembrane region" description="Helical" evidence="5">
    <location>
        <begin position="186"/>
        <end position="204"/>
    </location>
</feature>
<protein>
    <submittedName>
        <fullName evidence="6">Amino acid permease</fullName>
    </submittedName>
</protein>